<evidence type="ECO:0000313" key="2">
    <source>
        <dbReference type="EMBL" id="OME89067.1"/>
    </source>
</evidence>
<comment type="caution">
    <text evidence="2">The sequence shown here is derived from an EMBL/GenBank/DDBJ whole genome shotgun (WGS) entry which is preliminary data.</text>
</comment>
<feature type="domain" description="DUF1854" evidence="1">
    <location>
        <begin position="50"/>
        <end position="173"/>
    </location>
</feature>
<dbReference type="EMBL" id="MRTF01000011">
    <property type="protein sequence ID" value="OME89067.1"/>
    <property type="molecule type" value="Genomic_DNA"/>
</dbReference>
<dbReference type="STRING" id="1401.BK123_27200"/>
<reference evidence="2 3" key="1">
    <citation type="submission" date="2016-11" db="EMBL/GenBank/DDBJ databases">
        <title>Paenibacillus species isolates.</title>
        <authorList>
            <person name="Beno S.M."/>
        </authorList>
    </citation>
    <scope>NUCLEOTIDE SEQUENCE [LARGE SCALE GENOMIC DNA]</scope>
    <source>
        <strain evidence="2 3">FSL F4-0100</strain>
    </source>
</reference>
<dbReference type="OrthoDB" id="9796887at2"/>
<dbReference type="Proteomes" id="UP000187074">
    <property type="component" value="Unassembled WGS sequence"/>
</dbReference>
<evidence type="ECO:0000259" key="1">
    <source>
        <dbReference type="Pfam" id="PF08909"/>
    </source>
</evidence>
<dbReference type="AlphaFoldDB" id="A0A1R1AU11"/>
<proteinExistence type="predicted"/>
<evidence type="ECO:0000313" key="3">
    <source>
        <dbReference type="Proteomes" id="UP000187074"/>
    </source>
</evidence>
<sequence>MQITEPNQSDLSVAASMNYLTADNTVFTKTEGQMLMVQVNDEKYPAVYLHCSFPHTNRREYISVRTGENKEIGIIKSLDEDFPKNTVSLLEAQIKMRYFAPEITKLIGIKEEFGYSYWETETVSGSVRFTVRSGGGNVKLVTDRKLLIIDVDGNRFVIEDIKHLSEKEYRLVEMYI</sequence>
<organism evidence="2 3">
    <name type="scientific">Paenibacillus lautus</name>
    <name type="common">Bacillus lautus</name>
    <dbReference type="NCBI Taxonomy" id="1401"/>
    <lineage>
        <taxon>Bacteria</taxon>
        <taxon>Bacillati</taxon>
        <taxon>Bacillota</taxon>
        <taxon>Bacilli</taxon>
        <taxon>Bacillales</taxon>
        <taxon>Paenibacillaceae</taxon>
        <taxon>Paenibacillus</taxon>
    </lineage>
</organism>
<dbReference type="RefSeq" id="WP_076325484.1">
    <property type="nucleotide sequence ID" value="NZ_JBCNGN010000011.1"/>
</dbReference>
<dbReference type="Pfam" id="PF08909">
    <property type="entry name" value="DUF1854"/>
    <property type="match status" value="1"/>
</dbReference>
<gene>
    <name evidence="2" type="ORF">BK123_27200</name>
</gene>
<accession>A0A1R1AU11</accession>
<protein>
    <recommendedName>
        <fullName evidence="1">DUF1854 domain-containing protein</fullName>
    </recommendedName>
</protein>
<name>A0A1R1AU11_PAELA</name>
<dbReference type="InterPro" id="IPR015005">
    <property type="entry name" value="DUF1854"/>
</dbReference>